<dbReference type="GO" id="GO:0016787">
    <property type="term" value="F:hydrolase activity"/>
    <property type="evidence" value="ECO:0007669"/>
    <property type="project" value="UniProtKB-KW"/>
</dbReference>
<dbReference type="PANTHER" id="PTHR40031:SF1">
    <property type="entry name" value="MEMBRANE-BOUND METAL-DEPENDENT HYDROLASE"/>
    <property type="match status" value="1"/>
</dbReference>
<keyword evidence="1" id="KW-1133">Transmembrane helix</keyword>
<dbReference type="RefSeq" id="WP_190762529.1">
    <property type="nucleotide sequence ID" value="NZ_JACXLD010000001.1"/>
</dbReference>
<dbReference type="InterPro" id="IPR007404">
    <property type="entry name" value="YdjM-like"/>
</dbReference>
<proteinExistence type="predicted"/>
<evidence type="ECO:0000313" key="3">
    <source>
        <dbReference type="Proteomes" id="UP000610558"/>
    </source>
</evidence>
<dbReference type="EMBL" id="JACXLD010000001">
    <property type="protein sequence ID" value="MBD2858106.1"/>
    <property type="molecule type" value="Genomic_DNA"/>
</dbReference>
<keyword evidence="2" id="KW-0378">Hydrolase</keyword>
<accession>A0A927GUY8</accession>
<dbReference type="PANTHER" id="PTHR40031">
    <property type="entry name" value="HYPOTHETICAL MEMBRANE SPANNING PROTEIN"/>
    <property type="match status" value="1"/>
</dbReference>
<dbReference type="Pfam" id="PF04307">
    <property type="entry name" value="YdjM"/>
    <property type="match status" value="1"/>
</dbReference>
<feature type="transmembrane region" description="Helical" evidence="1">
    <location>
        <begin position="64"/>
        <end position="82"/>
    </location>
</feature>
<reference evidence="2" key="1">
    <citation type="submission" date="2020-09" db="EMBL/GenBank/DDBJ databases">
        <authorList>
            <person name="Yoon J.-W."/>
        </authorList>
    </citation>
    <scope>NUCLEOTIDE SEQUENCE</scope>
    <source>
        <strain evidence="2">KMU-158</strain>
    </source>
</reference>
<gene>
    <name evidence="2" type="ORF">IB286_03730</name>
</gene>
<feature type="transmembrane region" description="Helical" evidence="1">
    <location>
        <begin position="125"/>
        <end position="148"/>
    </location>
</feature>
<evidence type="ECO:0000256" key="1">
    <source>
        <dbReference type="SAM" id="Phobius"/>
    </source>
</evidence>
<dbReference type="InterPro" id="IPR053170">
    <property type="entry name" value="Transcription_regulator"/>
</dbReference>
<evidence type="ECO:0000313" key="2">
    <source>
        <dbReference type="EMBL" id="MBD2858106.1"/>
    </source>
</evidence>
<protein>
    <submittedName>
        <fullName evidence="2">Metal-dependent hydrolase</fullName>
    </submittedName>
</protein>
<keyword evidence="1" id="KW-0472">Membrane</keyword>
<organism evidence="2 3">
    <name type="scientific">Spongiibacter pelagi</name>
    <dbReference type="NCBI Taxonomy" id="2760804"/>
    <lineage>
        <taxon>Bacteria</taxon>
        <taxon>Pseudomonadati</taxon>
        <taxon>Pseudomonadota</taxon>
        <taxon>Gammaproteobacteria</taxon>
        <taxon>Cellvibrionales</taxon>
        <taxon>Spongiibacteraceae</taxon>
        <taxon>Spongiibacter</taxon>
    </lineage>
</organism>
<dbReference type="AlphaFoldDB" id="A0A927GUY8"/>
<dbReference type="Proteomes" id="UP000610558">
    <property type="component" value="Unassembled WGS sequence"/>
</dbReference>
<keyword evidence="3" id="KW-1185">Reference proteome</keyword>
<comment type="caution">
    <text evidence="2">The sequence shown here is derived from an EMBL/GenBank/DDBJ whole genome shotgun (WGS) entry which is preliminary data.</text>
</comment>
<sequence>MDPLTQGLLGATAAQNLPGKTRSKVAIAALGFLSGMAADLDVLIRSNSDPLLFLEYHRHFTHSLAFIPFGGLLCGVVLYYLFAKRQLSLKESIGYSIAGYATHALLDACTTYGTQLLWPFSDARIAWNIISIIDPLYTLPILVLFLLALGSRRWPARVALFWALAYPLLGLWQHHRAEQAGLVLAEQRGDGAVNIDAKPSFGNLLVWKTIYRHQDTYYVDGVRVGQEALYYPGDTIPALNIDRDLPWLPADSKQAGDLQRFMHFSNHYLALDPEHPNRVIDLRYSLLPNEIDALWSIQLNPLAPEGHVYFQNHRGNPDSKLPVFKAMLMGKHTTP</sequence>
<name>A0A927GUY8_9GAMM</name>
<keyword evidence="1" id="KW-0812">Transmembrane</keyword>
<feature type="transmembrane region" description="Helical" evidence="1">
    <location>
        <begin position="154"/>
        <end position="172"/>
    </location>
</feature>